<organism evidence="3 4">
    <name type="scientific">Polysphondylium violaceum</name>
    <dbReference type="NCBI Taxonomy" id="133409"/>
    <lineage>
        <taxon>Eukaryota</taxon>
        <taxon>Amoebozoa</taxon>
        <taxon>Evosea</taxon>
        <taxon>Eumycetozoa</taxon>
        <taxon>Dictyostelia</taxon>
        <taxon>Dictyosteliales</taxon>
        <taxon>Dictyosteliaceae</taxon>
        <taxon>Polysphondylium</taxon>
    </lineage>
</organism>
<comment type="caution">
    <text evidence="3">The sequence shown here is derived from an EMBL/GenBank/DDBJ whole genome shotgun (WGS) entry which is preliminary data.</text>
</comment>
<reference evidence="3" key="1">
    <citation type="submission" date="2020-01" db="EMBL/GenBank/DDBJ databases">
        <title>Development of genomics and gene disruption for Polysphondylium violaceum indicates a role for the polyketide synthase stlB in stalk morphogenesis.</title>
        <authorList>
            <person name="Narita B."/>
            <person name="Kawabe Y."/>
            <person name="Kin K."/>
            <person name="Saito T."/>
            <person name="Gibbs R."/>
            <person name="Kuspa A."/>
            <person name="Muzny D."/>
            <person name="Queller D."/>
            <person name="Richards S."/>
            <person name="Strassman J."/>
            <person name="Sucgang R."/>
            <person name="Worley K."/>
            <person name="Schaap P."/>
        </authorList>
    </citation>
    <scope>NUCLEOTIDE SEQUENCE</scope>
    <source>
        <strain evidence="3">QSvi11</strain>
    </source>
</reference>
<feature type="chain" id="PRO_5035168443" evidence="2">
    <location>
        <begin position="21"/>
        <end position="84"/>
    </location>
</feature>
<protein>
    <submittedName>
        <fullName evidence="3">Uncharacterized protein</fullName>
    </submittedName>
</protein>
<evidence type="ECO:0000256" key="2">
    <source>
        <dbReference type="SAM" id="SignalP"/>
    </source>
</evidence>
<name>A0A8J4V0U0_9MYCE</name>
<sequence>MKFFALIAIILALLAVTTLAIDGQIPFTNSPHTSATSGADDSGSGTGTGGVDDGCHSGRADPENFCSGQAFFPSTTGNGNSKDF</sequence>
<feature type="compositionally biased region" description="Low complexity" evidence="1">
    <location>
        <begin position="33"/>
        <end position="43"/>
    </location>
</feature>
<proteinExistence type="predicted"/>
<evidence type="ECO:0000256" key="1">
    <source>
        <dbReference type="SAM" id="MobiDB-lite"/>
    </source>
</evidence>
<dbReference type="AlphaFoldDB" id="A0A8J4V0U0"/>
<dbReference type="EMBL" id="AJWJ01000127">
    <property type="protein sequence ID" value="KAF2074833.1"/>
    <property type="molecule type" value="Genomic_DNA"/>
</dbReference>
<evidence type="ECO:0000313" key="3">
    <source>
        <dbReference type="EMBL" id="KAF2074833.1"/>
    </source>
</evidence>
<dbReference type="Proteomes" id="UP000695562">
    <property type="component" value="Unassembled WGS sequence"/>
</dbReference>
<feature type="region of interest" description="Disordered" evidence="1">
    <location>
        <begin position="27"/>
        <end position="59"/>
    </location>
</feature>
<evidence type="ECO:0000313" key="4">
    <source>
        <dbReference type="Proteomes" id="UP000695562"/>
    </source>
</evidence>
<feature type="signal peptide" evidence="2">
    <location>
        <begin position="1"/>
        <end position="20"/>
    </location>
</feature>
<keyword evidence="4" id="KW-1185">Reference proteome</keyword>
<gene>
    <name evidence="3" type="ORF">CYY_003859</name>
</gene>
<accession>A0A8J4V0U0</accession>
<keyword evidence="2" id="KW-0732">Signal</keyword>